<keyword evidence="2" id="KW-1185">Reference proteome</keyword>
<organism evidence="1 2">
    <name type="scientific">Halteria grandinella</name>
    <dbReference type="NCBI Taxonomy" id="5974"/>
    <lineage>
        <taxon>Eukaryota</taxon>
        <taxon>Sar</taxon>
        <taxon>Alveolata</taxon>
        <taxon>Ciliophora</taxon>
        <taxon>Intramacronucleata</taxon>
        <taxon>Spirotrichea</taxon>
        <taxon>Stichotrichia</taxon>
        <taxon>Sporadotrichida</taxon>
        <taxon>Halteriidae</taxon>
        <taxon>Halteria</taxon>
    </lineage>
</organism>
<proteinExistence type="predicted"/>
<dbReference type="AlphaFoldDB" id="A0A8J8NNW3"/>
<reference evidence="1" key="1">
    <citation type="submission" date="2019-06" db="EMBL/GenBank/DDBJ databases">
        <authorList>
            <person name="Zheng W."/>
        </authorList>
    </citation>
    <scope>NUCLEOTIDE SEQUENCE</scope>
    <source>
        <strain evidence="1">QDHG01</strain>
    </source>
</reference>
<dbReference type="EMBL" id="RRYP01009866">
    <property type="protein sequence ID" value="TNV78777.1"/>
    <property type="molecule type" value="Genomic_DNA"/>
</dbReference>
<evidence type="ECO:0000313" key="1">
    <source>
        <dbReference type="EMBL" id="TNV78777.1"/>
    </source>
</evidence>
<gene>
    <name evidence="1" type="ORF">FGO68_gene7372</name>
</gene>
<name>A0A8J8NNW3_HALGN</name>
<comment type="caution">
    <text evidence="1">The sequence shown here is derived from an EMBL/GenBank/DDBJ whole genome shotgun (WGS) entry which is preliminary data.</text>
</comment>
<sequence length="167" mass="19166">MQNQALDKQDFREIPIKTDIFPAQQQPQPIDFYQPLPISGVKRKSKAQSKGKSSFSQVGDNYICLTHAKKMTLVEAVLEKGIQHIYCDICNRYIDRIKCNYSKAIHLNLAKLQGVKIENENIDQLAAKKVGEKRKYPFRFRCDECPEGGLDVCLKCINDDKTYLPQL</sequence>
<accession>A0A8J8NNW3</accession>
<protein>
    <submittedName>
        <fullName evidence="1">Uncharacterized protein</fullName>
    </submittedName>
</protein>
<dbReference type="Proteomes" id="UP000785679">
    <property type="component" value="Unassembled WGS sequence"/>
</dbReference>
<evidence type="ECO:0000313" key="2">
    <source>
        <dbReference type="Proteomes" id="UP000785679"/>
    </source>
</evidence>